<dbReference type="AlphaFoldDB" id="A0A255XS57"/>
<dbReference type="PANTHER" id="PTHR40661:SF3">
    <property type="entry name" value="FELS-1 PROPHAGE TRANSCRIPTIONAL REGULATOR"/>
    <property type="match status" value="1"/>
</dbReference>
<dbReference type="InterPro" id="IPR010982">
    <property type="entry name" value="Lambda_DNA-bd_dom_sf"/>
</dbReference>
<proteinExistence type="predicted"/>
<evidence type="ECO:0000256" key="2">
    <source>
        <dbReference type="ARBA" id="ARBA00023125"/>
    </source>
</evidence>
<dbReference type="InterPro" id="IPR036286">
    <property type="entry name" value="LexA/Signal_pep-like_sf"/>
</dbReference>
<dbReference type="RefSeq" id="WP_094408245.1">
    <property type="nucleotide sequence ID" value="NZ_BMJZ01000006.1"/>
</dbReference>
<dbReference type="PANTHER" id="PTHR40661">
    <property type="match status" value="1"/>
</dbReference>
<keyword evidence="2" id="KW-0238">DNA-binding</keyword>
<dbReference type="Gene3D" id="1.10.260.40">
    <property type="entry name" value="lambda repressor-like DNA-binding domains"/>
    <property type="match status" value="1"/>
</dbReference>
<dbReference type="GO" id="GO:0003677">
    <property type="term" value="F:DNA binding"/>
    <property type="evidence" value="ECO:0007669"/>
    <property type="project" value="UniProtKB-KW"/>
</dbReference>
<organism evidence="5 6">
    <name type="scientific">Elstera cyanobacteriorum</name>
    <dbReference type="NCBI Taxonomy" id="2022747"/>
    <lineage>
        <taxon>Bacteria</taxon>
        <taxon>Pseudomonadati</taxon>
        <taxon>Pseudomonadota</taxon>
        <taxon>Alphaproteobacteria</taxon>
        <taxon>Rhodospirillales</taxon>
        <taxon>Rhodospirillaceae</taxon>
        <taxon>Elstera</taxon>
    </lineage>
</organism>
<comment type="caution">
    <text evidence="5">The sequence shown here is derived from an EMBL/GenBank/DDBJ whole genome shotgun (WGS) entry which is preliminary data.</text>
</comment>
<evidence type="ECO:0000259" key="4">
    <source>
        <dbReference type="PROSITE" id="PS50943"/>
    </source>
</evidence>
<accession>A0A255XS57</accession>
<dbReference type="InterPro" id="IPR015927">
    <property type="entry name" value="Peptidase_S24_S26A/B/C"/>
</dbReference>
<dbReference type="Pfam" id="PF01381">
    <property type="entry name" value="HTH_3"/>
    <property type="match status" value="1"/>
</dbReference>
<evidence type="ECO:0000256" key="1">
    <source>
        <dbReference type="ARBA" id="ARBA00023015"/>
    </source>
</evidence>
<evidence type="ECO:0000256" key="3">
    <source>
        <dbReference type="ARBA" id="ARBA00023163"/>
    </source>
</evidence>
<dbReference type="InterPro" id="IPR039418">
    <property type="entry name" value="LexA-like"/>
</dbReference>
<dbReference type="SUPFAM" id="SSF47413">
    <property type="entry name" value="lambda repressor-like DNA-binding domains"/>
    <property type="match status" value="1"/>
</dbReference>
<dbReference type="Proteomes" id="UP000216361">
    <property type="component" value="Unassembled WGS sequence"/>
</dbReference>
<dbReference type="Gene3D" id="2.10.109.10">
    <property type="entry name" value="Umud Fragment, subunit A"/>
    <property type="match status" value="1"/>
</dbReference>
<evidence type="ECO:0000313" key="5">
    <source>
        <dbReference type="EMBL" id="OYQ19826.1"/>
    </source>
</evidence>
<dbReference type="Pfam" id="PF00717">
    <property type="entry name" value="Peptidase_S24"/>
    <property type="match status" value="1"/>
</dbReference>
<keyword evidence="1" id="KW-0805">Transcription regulation</keyword>
<dbReference type="SMART" id="SM00530">
    <property type="entry name" value="HTH_XRE"/>
    <property type="match status" value="1"/>
</dbReference>
<dbReference type="InterPro" id="IPR001387">
    <property type="entry name" value="Cro/C1-type_HTH"/>
</dbReference>
<reference evidence="5 6" key="1">
    <citation type="submission" date="2017-07" db="EMBL/GenBank/DDBJ databases">
        <title>Elstera cyanobacteriorum sp. nov., a novel bacterium isolated from cyanobacterial aggregates in a eutrophic lake.</title>
        <authorList>
            <person name="Cai H."/>
        </authorList>
    </citation>
    <scope>NUCLEOTIDE SEQUENCE [LARGE SCALE GENOMIC DNA]</scope>
    <source>
        <strain evidence="5 6">TH019</strain>
    </source>
</reference>
<protein>
    <recommendedName>
        <fullName evidence="4">HTH cro/C1-type domain-containing protein</fullName>
    </recommendedName>
</protein>
<feature type="domain" description="HTH cro/C1-type" evidence="4">
    <location>
        <begin position="5"/>
        <end position="59"/>
    </location>
</feature>
<dbReference type="PROSITE" id="PS50943">
    <property type="entry name" value="HTH_CROC1"/>
    <property type="match status" value="1"/>
</dbReference>
<keyword evidence="6" id="KW-1185">Reference proteome</keyword>
<dbReference type="CDD" id="cd06529">
    <property type="entry name" value="S24_LexA-like"/>
    <property type="match status" value="1"/>
</dbReference>
<dbReference type="OrthoDB" id="9792157at2"/>
<evidence type="ECO:0000313" key="6">
    <source>
        <dbReference type="Proteomes" id="UP000216361"/>
    </source>
</evidence>
<keyword evidence="3" id="KW-0804">Transcription</keyword>
<gene>
    <name evidence="5" type="ORF">CHR90_06815</name>
</gene>
<name>A0A255XS57_9PROT</name>
<sequence length="216" mass="24205">MENRLRHWRGLRGLTLEQLAAAAGTSHQQILRLERGERRLTLDWMVRLAGPLGVEPRDLLPEAPEALAPMTPPHVTPIRTPRALPQGGLASDLIPVRGAARGGVDQEMFLEDGPIDYTHRPPCLSQVRDAYALYVVGDSMVPRFRPGMLLFVNPHRPPKRESAVVLVKQNAVVLVKEFVEFKEDRVILHQHNPDCFLETLRKEIAAFHCVVGSEEA</sequence>
<dbReference type="SUPFAM" id="SSF51306">
    <property type="entry name" value="LexA/Signal peptidase"/>
    <property type="match status" value="1"/>
</dbReference>
<dbReference type="EMBL" id="NOXS01000030">
    <property type="protein sequence ID" value="OYQ19826.1"/>
    <property type="molecule type" value="Genomic_DNA"/>
</dbReference>
<dbReference type="CDD" id="cd00093">
    <property type="entry name" value="HTH_XRE"/>
    <property type="match status" value="1"/>
</dbReference>